<accession>A0A0D1YFR4</accession>
<feature type="compositionally biased region" description="Basic and acidic residues" evidence="1">
    <location>
        <begin position="683"/>
        <end position="695"/>
    </location>
</feature>
<evidence type="ECO:0008006" key="4">
    <source>
        <dbReference type="Google" id="ProtNLM"/>
    </source>
</evidence>
<dbReference type="OrthoDB" id="5359231at2759"/>
<dbReference type="RefSeq" id="XP_016234107.1">
    <property type="nucleotide sequence ID" value="XM_016381005.1"/>
</dbReference>
<dbReference type="EMBL" id="KN847496">
    <property type="protein sequence ID" value="KIW13891.1"/>
    <property type="molecule type" value="Genomic_DNA"/>
</dbReference>
<dbReference type="HOGENOM" id="CLU_015634_1_0_1"/>
<proteinExistence type="predicted"/>
<feature type="compositionally biased region" description="Low complexity" evidence="1">
    <location>
        <begin position="730"/>
        <end position="739"/>
    </location>
</feature>
<evidence type="ECO:0000313" key="3">
    <source>
        <dbReference type="Proteomes" id="UP000053328"/>
    </source>
</evidence>
<protein>
    <recommendedName>
        <fullName evidence="4">F-box domain-containing protein</fullName>
    </recommendedName>
</protein>
<dbReference type="GeneID" id="27333755"/>
<dbReference type="STRING" id="91928.A0A0D1YFR4"/>
<dbReference type="AlphaFoldDB" id="A0A0D1YFR4"/>
<gene>
    <name evidence="2" type="ORF">PV08_06672</name>
</gene>
<feature type="region of interest" description="Disordered" evidence="1">
    <location>
        <begin position="618"/>
        <end position="791"/>
    </location>
</feature>
<evidence type="ECO:0000313" key="2">
    <source>
        <dbReference type="EMBL" id="KIW13891.1"/>
    </source>
</evidence>
<name>A0A0D1YFR4_9EURO</name>
<dbReference type="VEuPathDB" id="FungiDB:PV08_06672"/>
<feature type="compositionally biased region" description="Basic and acidic residues" evidence="1">
    <location>
        <begin position="621"/>
        <end position="640"/>
    </location>
</feature>
<sequence>MSSLSQFPFDILYQVAGQLDVVSYDSLSKASRSLHDCLRDEHTARISVHASVLFSPWSQLALSANKGSFRTTIDRVSLCNNAFQTASPYSASVLGHATSFSYHGGIVCYTTSSHLRILDFNHRPTSEKVFAHAFFRNFLASSKQGAVKVELETFRTLQLKGCADNVAILTCHLGIYGLHLFAVNISEDFYESSPGTTNIRRSRIVLSTPLISNKKLFVRHNSRYIIWGTHSAAGNEGHHEWLLYRHDLATPNVVSKEPLQLSGFSGGEVGSTACFTIFEDHFYAVTNQASFETEEVDWTSYYHVVKFRLDSENPDVVPRMVWRRQHLEGPINDAWTDLGFQIDHRTGELLIVECRKEWVDGGSRCVRTYYSQPMKRAVLLDAEAIPRAPPDDPLRRTLDEKNNSHYEDSHVRIERYMHSEYAKYGAGEDARDRKKEYIRAKTKWNGYDFNRQCFVDLVSDDVTDEGSWRPRERLRLRIVSRKEISPLVLDQEAYVHGTENEDLTTGQRQNGDLKYRVRPRVKGKDGVALTDGEEKFTSSEIVLWPSDAMEVPRGLDDVLCPGGKAGDVTAVLGYEGIVYLAGPADWTKGGERALVFVCFDPTFGFDGMKRVDGSVAVPRARGGDDVAGGREQEARGSKERDKKKRRTSESVVSSAAILDGDTGGDVKERMTAHGLVQRTNKRIKSEEGGTVHETEAEVATAHKTTVTEADADAGLRRSDLSPYQSAPRVTTTTTTAAATCPTPLGGLGAGPSSTTSAPSARTPDASRDDKASVNSVKTTKPKVSSTAGRSTWREKAAHVSIGKGFWLR</sequence>
<reference evidence="2 3" key="1">
    <citation type="submission" date="2015-01" db="EMBL/GenBank/DDBJ databases">
        <title>The Genome Sequence of Exophiala spinifera CBS89968.</title>
        <authorList>
            <consortium name="The Broad Institute Genomics Platform"/>
            <person name="Cuomo C."/>
            <person name="de Hoog S."/>
            <person name="Gorbushina A."/>
            <person name="Stielow B."/>
            <person name="Teixiera M."/>
            <person name="Abouelleil A."/>
            <person name="Chapman S.B."/>
            <person name="Priest M."/>
            <person name="Young S.K."/>
            <person name="Wortman J."/>
            <person name="Nusbaum C."/>
            <person name="Birren B."/>
        </authorList>
    </citation>
    <scope>NUCLEOTIDE SEQUENCE [LARGE SCALE GENOMIC DNA]</scope>
    <source>
        <strain evidence="2 3">CBS 89968</strain>
    </source>
</reference>
<feature type="compositionally biased region" description="Low complexity" evidence="1">
    <location>
        <begin position="751"/>
        <end position="763"/>
    </location>
</feature>
<keyword evidence="3" id="KW-1185">Reference proteome</keyword>
<feature type="compositionally biased region" description="Polar residues" evidence="1">
    <location>
        <begin position="772"/>
        <end position="789"/>
    </location>
</feature>
<organism evidence="2 3">
    <name type="scientific">Exophiala spinifera</name>
    <dbReference type="NCBI Taxonomy" id="91928"/>
    <lineage>
        <taxon>Eukaryota</taxon>
        <taxon>Fungi</taxon>
        <taxon>Dikarya</taxon>
        <taxon>Ascomycota</taxon>
        <taxon>Pezizomycotina</taxon>
        <taxon>Eurotiomycetes</taxon>
        <taxon>Chaetothyriomycetidae</taxon>
        <taxon>Chaetothyriales</taxon>
        <taxon>Herpotrichiellaceae</taxon>
        <taxon>Exophiala</taxon>
    </lineage>
</organism>
<dbReference type="Proteomes" id="UP000053328">
    <property type="component" value="Unassembled WGS sequence"/>
</dbReference>
<evidence type="ECO:0000256" key="1">
    <source>
        <dbReference type="SAM" id="MobiDB-lite"/>
    </source>
</evidence>